<comment type="caution">
    <text evidence="9">The sequence shown here is derived from an EMBL/GenBank/DDBJ whole genome shotgun (WGS) entry which is preliminary data.</text>
</comment>
<proteinExistence type="predicted"/>
<dbReference type="GO" id="GO:0000981">
    <property type="term" value="F:DNA-binding transcription factor activity, RNA polymerase II-specific"/>
    <property type="evidence" value="ECO:0007669"/>
    <property type="project" value="InterPro"/>
</dbReference>
<evidence type="ECO:0000313" key="9">
    <source>
        <dbReference type="EMBL" id="KAK3363830.1"/>
    </source>
</evidence>
<dbReference type="PROSITE" id="PS00463">
    <property type="entry name" value="ZN2_CY6_FUNGAL_1"/>
    <property type="match status" value="1"/>
</dbReference>
<accession>A0AAJ0HVU1</accession>
<evidence type="ECO:0000256" key="4">
    <source>
        <dbReference type="ARBA" id="ARBA00023125"/>
    </source>
</evidence>
<reference evidence="9" key="2">
    <citation type="submission" date="2023-06" db="EMBL/GenBank/DDBJ databases">
        <authorList>
            <consortium name="Lawrence Berkeley National Laboratory"/>
            <person name="Haridas S."/>
            <person name="Hensen N."/>
            <person name="Bonometti L."/>
            <person name="Westerberg I."/>
            <person name="Brannstrom I.O."/>
            <person name="Guillou S."/>
            <person name="Cros-Aarteil S."/>
            <person name="Calhoun S."/>
            <person name="Kuo A."/>
            <person name="Mondo S."/>
            <person name="Pangilinan J."/>
            <person name="Riley R."/>
            <person name="Labutti K."/>
            <person name="Andreopoulos B."/>
            <person name="Lipzen A."/>
            <person name="Chen C."/>
            <person name="Yanf M."/>
            <person name="Daum C."/>
            <person name="Ng V."/>
            <person name="Clum A."/>
            <person name="Steindorff A."/>
            <person name="Ohm R."/>
            <person name="Martin F."/>
            <person name="Silar P."/>
            <person name="Natvig D."/>
            <person name="Lalanne C."/>
            <person name="Gautier V."/>
            <person name="Ament-Velasquez S.L."/>
            <person name="Kruys A."/>
            <person name="Hutchinson M.I."/>
            <person name="Powell A.J."/>
            <person name="Barry K."/>
            <person name="Miller A.N."/>
            <person name="Grigoriev I.V."/>
            <person name="Debuchy R."/>
            <person name="Gladieux P."/>
            <person name="Thoren M.H."/>
            <person name="Johannesson H."/>
        </authorList>
    </citation>
    <scope>NUCLEOTIDE SEQUENCE</scope>
    <source>
        <strain evidence="9">CBS 955.72</strain>
    </source>
</reference>
<dbReference type="PANTHER" id="PTHR47171:SF4">
    <property type="entry name" value="ACETAMIDASE REGULATORY PROTEIN"/>
    <property type="match status" value="1"/>
</dbReference>
<feature type="non-terminal residue" evidence="9">
    <location>
        <position position="1"/>
    </location>
</feature>
<evidence type="ECO:0000256" key="2">
    <source>
        <dbReference type="ARBA" id="ARBA00022833"/>
    </source>
</evidence>
<feature type="region of interest" description="Disordered" evidence="7">
    <location>
        <begin position="35"/>
        <end position="75"/>
    </location>
</feature>
<feature type="domain" description="Zn(2)-C6 fungal-type" evidence="8">
    <location>
        <begin position="1"/>
        <end position="35"/>
    </location>
</feature>
<keyword evidence="3" id="KW-0805">Transcription regulation</keyword>
<dbReference type="EMBL" id="JAUIQD010000001">
    <property type="protein sequence ID" value="KAK3363830.1"/>
    <property type="molecule type" value="Genomic_DNA"/>
</dbReference>
<organism evidence="9 10">
    <name type="scientific">Lasiosphaeria hispida</name>
    <dbReference type="NCBI Taxonomy" id="260671"/>
    <lineage>
        <taxon>Eukaryota</taxon>
        <taxon>Fungi</taxon>
        <taxon>Dikarya</taxon>
        <taxon>Ascomycota</taxon>
        <taxon>Pezizomycotina</taxon>
        <taxon>Sordariomycetes</taxon>
        <taxon>Sordariomycetidae</taxon>
        <taxon>Sordariales</taxon>
        <taxon>Lasiosphaeriaceae</taxon>
        <taxon>Lasiosphaeria</taxon>
    </lineage>
</organism>
<name>A0AAJ0HVU1_9PEZI</name>
<dbReference type="GO" id="GO:0008270">
    <property type="term" value="F:zinc ion binding"/>
    <property type="evidence" value="ECO:0007669"/>
    <property type="project" value="InterPro"/>
</dbReference>
<dbReference type="SMART" id="SM00906">
    <property type="entry name" value="Fungal_trans"/>
    <property type="match status" value="1"/>
</dbReference>
<keyword evidence="5" id="KW-0804">Transcription</keyword>
<keyword evidence="2" id="KW-0862">Zinc</keyword>
<evidence type="ECO:0000256" key="1">
    <source>
        <dbReference type="ARBA" id="ARBA00022723"/>
    </source>
</evidence>
<evidence type="ECO:0000256" key="6">
    <source>
        <dbReference type="ARBA" id="ARBA00023242"/>
    </source>
</evidence>
<reference evidence="9" key="1">
    <citation type="journal article" date="2023" name="Mol. Phylogenet. Evol.">
        <title>Genome-scale phylogeny and comparative genomics of the fungal order Sordariales.</title>
        <authorList>
            <person name="Hensen N."/>
            <person name="Bonometti L."/>
            <person name="Westerberg I."/>
            <person name="Brannstrom I.O."/>
            <person name="Guillou S."/>
            <person name="Cros-Aarteil S."/>
            <person name="Calhoun S."/>
            <person name="Haridas S."/>
            <person name="Kuo A."/>
            <person name="Mondo S."/>
            <person name="Pangilinan J."/>
            <person name="Riley R."/>
            <person name="LaButti K."/>
            <person name="Andreopoulos B."/>
            <person name="Lipzen A."/>
            <person name="Chen C."/>
            <person name="Yan M."/>
            <person name="Daum C."/>
            <person name="Ng V."/>
            <person name="Clum A."/>
            <person name="Steindorff A."/>
            <person name="Ohm R.A."/>
            <person name="Martin F."/>
            <person name="Silar P."/>
            <person name="Natvig D.O."/>
            <person name="Lalanne C."/>
            <person name="Gautier V."/>
            <person name="Ament-Velasquez S.L."/>
            <person name="Kruys A."/>
            <person name="Hutchinson M.I."/>
            <person name="Powell A.J."/>
            <person name="Barry K."/>
            <person name="Miller A.N."/>
            <person name="Grigoriev I.V."/>
            <person name="Debuchy R."/>
            <person name="Gladieux P."/>
            <person name="Hiltunen Thoren M."/>
            <person name="Johannesson H."/>
        </authorList>
    </citation>
    <scope>NUCLEOTIDE SEQUENCE</scope>
    <source>
        <strain evidence="9">CBS 955.72</strain>
    </source>
</reference>
<dbReference type="AlphaFoldDB" id="A0AAJ0HVU1"/>
<gene>
    <name evidence="9" type="ORF">B0T25DRAFT_443221</name>
</gene>
<protein>
    <submittedName>
        <fullName evidence="9">Acetamidase regulatory protein</fullName>
    </submittedName>
</protein>
<dbReference type="InterPro" id="IPR052073">
    <property type="entry name" value="Amide_Lactam_Regulators"/>
</dbReference>
<keyword evidence="10" id="KW-1185">Reference proteome</keyword>
<evidence type="ECO:0000256" key="3">
    <source>
        <dbReference type="ARBA" id="ARBA00023015"/>
    </source>
</evidence>
<feature type="compositionally biased region" description="Low complexity" evidence="7">
    <location>
        <begin position="48"/>
        <end position="62"/>
    </location>
</feature>
<dbReference type="GO" id="GO:0006351">
    <property type="term" value="P:DNA-templated transcription"/>
    <property type="evidence" value="ECO:0007669"/>
    <property type="project" value="InterPro"/>
</dbReference>
<dbReference type="PANTHER" id="PTHR47171">
    <property type="entry name" value="FARA-RELATED"/>
    <property type="match status" value="1"/>
</dbReference>
<evidence type="ECO:0000313" key="10">
    <source>
        <dbReference type="Proteomes" id="UP001275084"/>
    </source>
</evidence>
<dbReference type="Proteomes" id="UP001275084">
    <property type="component" value="Unassembled WGS sequence"/>
</dbReference>
<dbReference type="InterPro" id="IPR007219">
    <property type="entry name" value="XnlR_reg_dom"/>
</dbReference>
<keyword evidence="1" id="KW-0479">Metal-binding</keyword>
<dbReference type="PROSITE" id="PS50048">
    <property type="entry name" value="ZN2_CY6_FUNGAL_2"/>
    <property type="match status" value="1"/>
</dbReference>
<dbReference type="InterPro" id="IPR001138">
    <property type="entry name" value="Zn2Cys6_DnaBD"/>
</dbReference>
<dbReference type="InterPro" id="IPR036864">
    <property type="entry name" value="Zn2-C6_fun-type_DNA-bd_sf"/>
</dbReference>
<dbReference type="Pfam" id="PF04082">
    <property type="entry name" value="Fungal_trans"/>
    <property type="match status" value="1"/>
</dbReference>
<keyword evidence="4" id="KW-0238">DNA-binding</keyword>
<sequence length="657" mass="73889">ACAVCHTRKVRCDAPDVGFPCTNCHNASRDADCRVHQKRKRTPRRLWTDPSPTTPDSTAPTPHGLPQQVPLSEPQASTSLNGIRLVSTPLDASPSSMTDGLLHLYERHLVEFVDKPRIEDRPIDKNARLVYIGTDVANIHFLAGQQFGDRVQHICHFPTNQLARRDTCHEPDRLPVEAFQLRTRAVVDQLLDAYFSHVNPGFPVVGQDLFIAQYRARDPQNPPSLLLLQAILLAGAHALYDSPETMKATFFRCAKSLFDARFERNRDTIVQAALLLSWHADGPEDVAANAWFWIGLTIRTATGLRMHRDAGESTIVPHNKSMWRRVWWLLFQCDVLLSLQYGRPQSIRLGDCDVKFLQPSDFQNCGANTQVGYVIHTTKLCIIMSDGLRERYRLSSTPENRWLSLLKLDEAPAQWSLQLPESLHMRPDASSNLWPGYLQLQYNTALLLLHRSSQPTQEDTQVCAMAASFIQSIFQGICERGDLRSLWVSAVDCIFAALIQINVEVRTSNPLIALPALMRYDATLSSLRQLADYWPNAQSILHFFESIRGSKGVFQDVSGGPTEGTWARSIQVQCILGNAAFAPISPGKTTMRSHEEVVGSITLRSLIHFTAPDARVAGPDGNATQPRVVSEFTEASHEWRNTYWQQMDLNDDFLFTF</sequence>
<dbReference type="Pfam" id="PF00172">
    <property type="entry name" value="Zn_clus"/>
    <property type="match status" value="1"/>
</dbReference>
<evidence type="ECO:0000256" key="7">
    <source>
        <dbReference type="SAM" id="MobiDB-lite"/>
    </source>
</evidence>
<dbReference type="GO" id="GO:0003677">
    <property type="term" value="F:DNA binding"/>
    <property type="evidence" value="ECO:0007669"/>
    <property type="project" value="UniProtKB-KW"/>
</dbReference>
<keyword evidence="6" id="KW-0539">Nucleus</keyword>
<dbReference type="Gene3D" id="4.10.240.10">
    <property type="entry name" value="Zn(2)-C6 fungal-type DNA-binding domain"/>
    <property type="match status" value="1"/>
</dbReference>
<evidence type="ECO:0000256" key="5">
    <source>
        <dbReference type="ARBA" id="ARBA00023163"/>
    </source>
</evidence>
<dbReference type="CDD" id="cd00067">
    <property type="entry name" value="GAL4"/>
    <property type="match status" value="1"/>
</dbReference>
<evidence type="ECO:0000259" key="8">
    <source>
        <dbReference type="PROSITE" id="PS50048"/>
    </source>
</evidence>
<dbReference type="CDD" id="cd12148">
    <property type="entry name" value="fungal_TF_MHR"/>
    <property type="match status" value="1"/>
</dbReference>